<dbReference type="Proteomes" id="UP000018144">
    <property type="component" value="Unassembled WGS sequence"/>
</dbReference>
<accession>U4LGI6</accession>
<gene>
    <name evidence="1" type="ORF">PCON_01533</name>
</gene>
<dbReference type="EMBL" id="HF936161">
    <property type="protein sequence ID" value="CCX15258.1"/>
    <property type="molecule type" value="Genomic_DNA"/>
</dbReference>
<name>U4LGI6_PYROM</name>
<reference evidence="1 2" key="1">
    <citation type="journal article" date="2013" name="PLoS Genet.">
        <title>The genome and development-dependent transcriptomes of Pyronema confluens: a window into fungal evolution.</title>
        <authorList>
            <person name="Traeger S."/>
            <person name="Altegoer F."/>
            <person name="Freitag M."/>
            <person name="Gabaldon T."/>
            <person name="Kempken F."/>
            <person name="Kumar A."/>
            <person name="Marcet-Houben M."/>
            <person name="Poggeler S."/>
            <person name="Stajich J.E."/>
            <person name="Nowrousian M."/>
        </authorList>
    </citation>
    <scope>NUCLEOTIDE SEQUENCE [LARGE SCALE GENOMIC DNA]</scope>
    <source>
        <strain evidence="2">CBS 100304</strain>
        <tissue evidence="1">Vegetative mycelium</tissue>
    </source>
</reference>
<proteinExistence type="predicted"/>
<sequence length="23" mass="2505">MIGYSRNMGFVGRNATMVSPSKT</sequence>
<dbReference type="AlphaFoldDB" id="U4LGI6"/>
<keyword evidence="2" id="KW-1185">Reference proteome</keyword>
<evidence type="ECO:0000313" key="1">
    <source>
        <dbReference type="EMBL" id="CCX15258.1"/>
    </source>
</evidence>
<protein>
    <submittedName>
        <fullName evidence="1">Uncharacterized protein</fullName>
    </submittedName>
</protein>
<organism evidence="1 2">
    <name type="scientific">Pyronema omphalodes (strain CBS 100304)</name>
    <name type="common">Pyronema confluens</name>
    <dbReference type="NCBI Taxonomy" id="1076935"/>
    <lineage>
        <taxon>Eukaryota</taxon>
        <taxon>Fungi</taxon>
        <taxon>Dikarya</taxon>
        <taxon>Ascomycota</taxon>
        <taxon>Pezizomycotina</taxon>
        <taxon>Pezizomycetes</taxon>
        <taxon>Pezizales</taxon>
        <taxon>Pyronemataceae</taxon>
        <taxon>Pyronema</taxon>
    </lineage>
</organism>
<evidence type="ECO:0000313" key="2">
    <source>
        <dbReference type="Proteomes" id="UP000018144"/>
    </source>
</evidence>